<gene>
    <name evidence="1" type="ORF">UFOVP1043_47</name>
</gene>
<reference evidence="1" key="1">
    <citation type="submission" date="2020-05" db="EMBL/GenBank/DDBJ databases">
        <authorList>
            <person name="Chiriac C."/>
            <person name="Salcher M."/>
            <person name="Ghai R."/>
            <person name="Kavagutti S V."/>
        </authorList>
    </citation>
    <scope>NUCLEOTIDE SEQUENCE</scope>
</reference>
<sequence>MSKEELQTKADKVLDQCSVWSETGDGSYEACLSYCGYYAILDDISKLEKNEEDNEIL</sequence>
<proteinExistence type="predicted"/>
<dbReference type="EMBL" id="LR797001">
    <property type="protein sequence ID" value="CAB4180512.1"/>
    <property type="molecule type" value="Genomic_DNA"/>
</dbReference>
<name>A0A6J5QAE7_9CAUD</name>
<evidence type="ECO:0000313" key="1">
    <source>
        <dbReference type="EMBL" id="CAB4180512.1"/>
    </source>
</evidence>
<organism evidence="1">
    <name type="scientific">uncultured Caudovirales phage</name>
    <dbReference type="NCBI Taxonomy" id="2100421"/>
    <lineage>
        <taxon>Viruses</taxon>
        <taxon>Duplodnaviria</taxon>
        <taxon>Heunggongvirae</taxon>
        <taxon>Uroviricota</taxon>
        <taxon>Caudoviricetes</taxon>
        <taxon>Peduoviridae</taxon>
        <taxon>Maltschvirus</taxon>
        <taxon>Maltschvirus maltsch</taxon>
    </lineage>
</organism>
<protein>
    <submittedName>
        <fullName evidence="1">Uncharacterized protein</fullName>
    </submittedName>
</protein>
<accession>A0A6J5QAE7</accession>